<feature type="transmembrane region" description="Helical" evidence="1">
    <location>
        <begin position="61"/>
        <end position="84"/>
    </location>
</feature>
<dbReference type="RefSeq" id="WP_270056169.1">
    <property type="nucleotide sequence ID" value="NZ_CP115149.1"/>
</dbReference>
<organism evidence="2 3">
    <name type="scientific">Tepidiforma flava</name>
    <dbReference type="NCBI Taxonomy" id="3004094"/>
    <lineage>
        <taxon>Bacteria</taxon>
        <taxon>Bacillati</taxon>
        <taxon>Chloroflexota</taxon>
        <taxon>Tepidiformia</taxon>
        <taxon>Tepidiformales</taxon>
        <taxon>Tepidiformaceae</taxon>
        <taxon>Tepidiforma</taxon>
    </lineage>
</organism>
<accession>A0ABY7M6I8</accession>
<keyword evidence="3" id="KW-1185">Reference proteome</keyword>
<sequence>MDDLWTSPLRYVPATLLAAGGAWLLVTGLGLGRDGLRLASIPAPRGNWLLMRGIRRLTQGAALLAVGLGWAFQSPVAIAAGLIFGFEELIETSIAAAALRDDADRGAATAGDGSPQG</sequence>
<gene>
    <name evidence="2" type="ORF">O0235_12800</name>
</gene>
<protein>
    <submittedName>
        <fullName evidence="2">Uncharacterized protein</fullName>
    </submittedName>
</protein>
<dbReference type="EMBL" id="CP115149">
    <property type="protein sequence ID" value="WBL35644.1"/>
    <property type="molecule type" value="Genomic_DNA"/>
</dbReference>
<feature type="transmembrane region" description="Helical" evidence="1">
    <location>
        <begin position="12"/>
        <end position="31"/>
    </location>
</feature>
<name>A0ABY7M6I8_9CHLR</name>
<evidence type="ECO:0000256" key="1">
    <source>
        <dbReference type="SAM" id="Phobius"/>
    </source>
</evidence>
<proteinExistence type="predicted"/>
<keyword evidence="1" id="KW-0812">Transmembrane</keyword>
<keyword evidence="1" id="KW-0472">Membrane</keyword>
<reference evidence="2 3" key="1">
    <citation type="journal article" date="2023" name="ISME J.">
        <title>Thermophilic Dehalococcoidia with unusual traits shed light on an unexpected past.</title>
        <authorList>
            <person name="Palmer M."/>
            <person name="Covington J.K."/>
            <person name="Zhou E.M."/>
            <person name="Thomas S.C."/>
            <person name="Habib N."/>
            <person name="Seymour C.O."/>
            <person name="Lai D."/>
            <person name="Johnston J."/>
            <person name="Hashimi A."/>
            <person name="Jiao J.Y."/>
            <person name="Muok A.R."/>
            <person name="Liu L."/>
            <person name="Xian W.D."/>
            <person name="Zhi X.Y."/>
            <person name="Li M.M."/>
            <person name="Silva L.P."/>
            <person name="Bowen B.P."/>
            <person name="Louie K."/>
            <person name="Briegel A."/>
            <person name="Pett-Ridge J."/>
            <person name="Weber P.K."/>
            <person name="Tocheva E.I."/>
            <person name="Woyke T."/>
            <person name="Northen T.R."/>
            <person name="Mayali X."/>
            <person name="Li W.J."/>
            <person name="Hedlund B.P."/>
        </authorList>
    </citation>
    <scope>NUCLEOTIDE SEQUENCE [LARGE SCALE GENOMIC DNA]</scope>
    <source>
        <strain evidence="2 3">YIM 72310</strain>
    </source>
</reference>
<evidence type="ECO:0000313" key="3">
    <source>
        <dbReference type="Proteomes" id="UP001212803"/>
    </source>
</evidence>
<evidence type="ECO:0000313" key="2">
    <source>
        <dbReference type="EMBL" id="WBL35644.1"/>
    </source>
</evidence>
<dbReference type="Proteomes" id="UP001212803">
    <property type="component" value="Chromosome"/>
</dbReference>
<keyword evidence="1" id="KW-1133">Transmembrane helix</keyword>